<feature type="domain" description="CBS" evidence="4">
    <location>
        <begin position="208"/>
        <end position="265"/>
    </location>
</feature>
<evidence type="ECO:0000256" key="1">
    <source>
        <dbReference type="ARBA" id="ARBA00022737"/>
    </source>
</evidence>
<evidence type="ECO:0000313" key="6">
    <source>
        <dbReference type="Proteomes" id="UP000317291"/>
    </source>
</evidence>
<sequence length="674" mass="72692">MDESFSSTYRCAWGCALDGNVDLATLPRTRYREMTSVCRSISACKHRSMTDFSDLGELFAFLSGHTPFDGLPDDVRARLAAESSISEFPEGATILDGLSASPDHAFVVLAGRVGVWNFPATSLTEVSDVDEVVGPGGVFGYVVILVGAKGGPRAVALSDVVLLRLPAWAVADMFSTPAGAAFLATELARPTAPVAADEARERTAGEIVRRPPVVCPPTVSVQEAATAMTAAKSGYIVVENAAREPLGIVTDHDLRARVISVGRPVTDPVTAVMTAPLAAVPESALSSDVLIEMLDRKLHYMAVLDEQAAVRGVVQDVDFLTVPTTSTFALQRRIERAEAAELPEIGATIRKIFPVLWGQQAPVRHISGVAAVAIEAMVRRCIELELPVHPELKTSDFTWLSLGSVSRREVVPSSDVDSAIILKDLPGESAVEIEVRRSAALALAAAVHARLEECGIPSDTNGAVAAQARFCRTESEWLFAAGEWIDAPLSNNAMMMASLLVDGRPVWGDLTLQPVAGVYQHLSEHPRAFMLMLREALTAKARLRSVRDVISLRGGTFDIKTHALVPVVNIARWAALSRGSTKLQTRNRLAAGADSPVLPDDSAEVLREAFSILERLRMEHQVQQMAEGRTPGDVLSIRRLPSLDRGLLEHCVREVAAVQRRMANLAQYFDAGEW</sequence>
<dbReference type="Proteomes" id="UP000317291">
    <property type="component" value="Unassembled WGS sequence"/>
</dbReference>
<comment type="caution">
    <text evidence="5">The sequence shown here is derived from an EMBL/GenBank/DDBJ whole genome shotgun (WGS) entry which is preliminary data.</text>
</comment>
<dbReference type="InterPro" id="IPR018821">
    <property type="entry name" value="DUF294_put_nucleoTrafse_sb-bd"/>
</dbReference>
<dbReference type="Gene3D" id="2.60.120.10">
    <property type="entry name" value="Jelly Rolls"/>
    <property type="match status" value="1"/>
</dbReference>
<dbReference type="InterPro" id="IPR005105">
    <property type="entry name" value="GlnD_Uridyltrans_N"/>
</dbReference>
<keyword evidence="1" id="KW-0677">Repeat</keyword>
<dbReference type="InterPro" id="IPR051462">
    <property type="entry name" value="CBS_domain-containing"/>
</dbReference>
<dbReference type="SUPFAM" id="SSF54631">
    <property type="entry name" value="CBS-domain pair"/>
    <property type="match status" value="1"/>
</dbReference>
<dbReference type="InterPro" id="IPR018490">
    <property type="entry name" value="cNMP-bd_dom_sf"/>
</dbReference>
<evidence type="ECO:0000256" key="2">
    <source>
        <dbReference type="PROSITE-ProRule" id="PRU00703"/>
    </source>
</evidence>
<evidence type="ECO:0000313" key="5">
    <source>
        <dbReference type="EMBL" id="TWS20225.1"/>
    </source>
</evidence>
<dbReference type="PROSITE" id="PS51371">
    <property type="entry name" value="CBS"/>
    <property type="match status" value="2"/>
</dbReference>
<dbReference type="PANTHER" id="PTHR48108:SF31">
    <property type="entry name" value="CBS DOMAIN AND CYCLIC NUCLEOTIDE-REGULATED NUCLEOTIDYLTRANSFERASE"/>
    <property type="match status" value="1"/>
</dbReference>
<feature type="domain" description="Cyclic nucleotide-binding" evidence="3">
    <location>
        <begin position="67"/>
        <end position="157"/>
    </location>
</feature>
<dbReference type="Gene3D" id="3.10.580.10">
    <property type="entry name" value="CBS-domain"/>
    <property type="match status" value="1"/>
</dbReference>
<dbReference type="Pfam" id="PF10335">
    <property type="entry name" value="DUF294_C"/>
    <property type="match status" value="1"/>
</dbReference>
<dbReference type="CDD" id="cd00038">
    <property type="entry name" value="CAP_ED"/>
    <property type="match status" value="1"/>
</dbReference>
<evidence type="ECO:0000259" key="4">
    <source>
        <dbReference type="PROSITE" id="PS51371"/>
    </source>
</evidence>
<dbReference type="GO" id="GO:0008773">
    <property type="term" value="F:[protein-PII] uridylyltransferase activity"/>
    <property type="evidence" value="ECO:0007669"/>
    <property type="project" value="InterPro"/>
</dbReference>
<dbReference type="EMBL" id="VIGW01000003">
    <property type="protein sequence ID" value="TWS20225.1"/>
    <property type="molecule type" value="Genomic_DNA"/>
</dbReference>
<reference evidence="5 6" key="1">
    <citation type="submission" date="2019-06" db="EMBL/GenBank/DDBJ databases">
        <title>Tsukamurella conjunctivitidis sp. nov., Tsukamurella assacharolytica sp. nov. and Tsukamurella sputae sp. nov. isolated from patients with conjunctivitis, bacteraemia (lymphoma) and respiratory infection (sputum) in Hong Kong.</title>
        <authorList>
            <person name="Teng J.L.L."/>
            <person name="Lee H.H."/>
            <person name="Fong J.Y.H."/>
            <person name="Fok K.M.N."/>
            <person name="Lau S.K.P."/>
            <person name="Woo P.C.Y."/>
        </authorList>
    </citation>
    <scope>NUCLEOTIDE SEQUENCE [LARGE SCALE GENOMIC DNA]</scope>
    <source>
        <strain evidence="5 6">HKU71</strain>
    </source>
</reference>
<evidence type="ECO:0000259" key="3">
    <source>
        <dbReference type="PROSITE" id="PS50042"/>
    </source>
</evidence>
<accession>A0A5C5RDI0</accession>
<keyword evidence="2" id="KW-0129">CBS domain</keyword>
<dbReference type="Pfam" id="PF00571">
    <property type="entry name" value="CBS"/>
    <property type="match status" value="1"/>
</dbReference>
<dbReference type="InterPro" id="IPR000644">
    <property type="entry name" value="CBS_dom"/>
</dbReference>
<organism evidence="5 6">
    <name type="scientific">Tsukamurella asaccharolytica</name>
    <dbReference type="NCBI Taxonomy" id="2592067"/>
    <lineage>
        <taxon>Bacteria</taxon>
        <taxon>Bacillati</taxon>
        <taxon>Actinomycetota</taxon>
        <taxon>Actinomycetes</taxon>
        <taxon>Mycobacteriales</taxon>
        <taxon>Tsukamurellaceae</taxon>
        <taxon>Tsukamurella</taxon>
    </lineage>
</organism>
<keyword evidence="6" id="KW-1185">Reference proteome</keyword>
<dbReference type="InterPro" id="IPR000595">
    <property type="entry name" value="cNMP-bd_dom"/>
</dbReference>
<dbReference type="SMART" id="SM00116">
    <property type="entry name" value="CBS"/>
    <property type="match status" value="2"/>
</dbReference>
<dbReference type="SUPFAM" id="SSF51206">
    <property type="entry name" value="cAMP-binding domain-like"/>
    <property type="match status" value="1"/>
</dbReference>
<gene>
    <name evidence="5" type="ORF">FK529_08925</name>
</gene>
<dbReference type="InterPro" id="IPR046342">
    <property type="entry name" value="CBS_dom_sf"/>
</dbReference>
<name>A0A5C5RDI0_9ACTN</name>
<protein>
    <submittedName>
        <fullName evidence="5">CBS domain-containing protein</fullName>
    </submittedName>
</protein>
<dbReference type="InterPro" id="IPR014710">
    <property type="entry name" value="RmlC-like_jellyroll"/>
</dbReference>
<dbReference type="PANTHER" id="PTHR48108">
    <property type="entry name" value="CBS DOMAIN-CONTAINING PROTEIN CBSX2, CHLOROPLASTIC"/>
    <property type="match status" value="1"/>
</dbReference>
<feature type="domain" description="CBS" evidence="4">
    <location>
        <begin position="273"/>
        <end position="330"/>
    </location>
</feature>
<dbReference type="Pfam" id="PF03445">
    <property type="entry name" value="DUF294"/>
    <property type="match status" value="1"/>
</dbReference>
<dbReference type="AlphaFoldDB" id="A0A5C5RDI0"/>
<proteinExistence type="predicted"/>
<dbReference type="PROSITE" id="PS50042">
    <property type="entry name" value="CNMP_BINDING_3"/>
    <property type="match status" value="1"/>
</dbReference>